<dbReference type="GeneID" id="98568293"/>
<dbReference type="Proteomes" id="UP000287239">
    <property type="component" value="Unassembled WGS sequence"/>
</dbReference>
<sequence>MLVNVEKKKAFVEWLNENVTYNRREVYWILNYLMTHPAILNKVVFVEHAPKTPRGLRISQGTNKQEPLELFIEQRRFTDPEQVFHELRMNWKKELYVEIVLGETWDNEFYLAVLEDNPYYSWNEKLDKELIRQLDVALAAEELSYKQTALNQLIDEAIENGDKEQFQQLTNQLNLMTNT</sequence>
<gene>
    <name evidence="2" type="ORF">CBF35_07925</name>
</gene>
<dbReference type="InterPro" id="IPR014963">
    <property type="entry name" value="UPF0302_N"/>
</dbReference>
<dbReference type="InterPro" id="IPR038091">
    <property type="entry name" value="UPF0302_N_sf"/>
</dbReference>
<feature type="domain" description="IDEAL" evidence="1">
    <location>
        <begin position="137"/>
        <end position="173"/>
    </location>
</feature>
<reference evidence="2 3" key="1">
    <citation type="submission" date="2017-05" db="EMBL/GenBank/DDBJ databases">
        <title>Vagococcus spp. assemblies.</title>
        <authorList>
            <person name="Gulvik C.A."/>
        </authorList>
    </citation>
    <scope>NUCLEOTIDE SEQUENCE [LARGE SCALE GENOMIC DNA]</scope>
    <source>
        <strain evidence="2 3">NCFB 2777</strain>
    </source>
</reference>
<dbReference type="SMART" id="SM00914">
    <property type="entry name" value="IDEAL"/>
    <property type="match status" value="1"/>
</dbReference>
<name>A0A429ZPB3_9ENTE</name>
<protein>
    <recommendedName>
        <fullName evidence="1">IDEAL domain-containing protein</fullName>
    </recommendedName>
</protein>
<dbReference type="Gene3D" id="3.40.1530.30">
    <property type="entry name" value="Uncharacterised family UPF0302, N-terminal domain"/>
    <property type="match status" value="1"/>
</dbReference>
<dbReference type="Gene3D" id="4.10.810.10">
    <property type="entry name" value="Virus Scaffolding Protein, Chain A"/>
    <property type="match status" value="1"/>
</dbReference>
<accession>A0A429ZPB3</accession>
<dbReference type="AlphaFoldDB" id="A0A429ZPB3"/>
<dbReference type="InterPro" id="IPR011188">
    <property type="entry name" value="UPF0302"/>
</dbReference>
<organism evidence="2 3">
    <name type="scientific">Vagococcus salmoninarum</name>
    <dbReference type="NCBI Taxonomy" id="2739"/>
    <lineage>
        <taxon>Bacteria</taxon>
        <taxon>Bacillati</taxon>
        <taxon>Bacillota</taxon>
        <taxon>Bacilli</taxon>
        <taxon>Lactobacillales</taxon>
        <taxon>Enterococcaceae</taxon>
        <taxon>Vagococcus</taxon>
    </lineage>
</organism>
<dbReference type="Pfam" id="PF08858">
    <property type="entry name" value="IDEAL"/>
    <property type="match status" value="1"/>
</dbReference>
<dbReference type="PIRSF" id="PIRSF007165">
    <property type="entry name" value="UCP007165"/>
    <property type="match status" value="1"/>
</dbReference>
<comment type="caution">
    <text evidence="2">The sequence shown here is derived from an EMBL/GenBank/DDBJ whole genome shotgun (WGS) entry which is preliminary data.</text>
</comment>
<dbReference type="EMBL" id="NGJU01000010">
    <property type="protein sequence ID" value="RST95479.1"/>
    <property type="molecule type" value="Genomic_DNA"/>
</dbReference>
<dbReference type="OrthoDB" id="2155814at2"/>
<keyword evidence="3" id="KW-1185">Reference proteome</keyword>
<dbReference type="InterPro" id="IPR027393">
    <property type="entry name" value="Virus_scaffolding_prot_C"/>
</dbReference>
<dbReference type="Pfam" id="PF08864">
    <property type="entry name" value="UPF0302"/>
    <property type="match status" value="1"/>
</dbReference>
<evidence type="ECO:0000313" key="2">
    <source>
        <dbReference type="EMBL" id="RST95479.1"/>
    </source>
</evidence>
<proteinExistence type="predicted"/>
<dbReference type="RefSeq" id="WP_126779851.1">
    <property type="nucleotide sequence ID" value="NZ_CAUQJP010000032.1"/>
</dbReference>
<evidence type="ECO:0000313" key="3">
    <source>
        <dbReference type="Proteomes" id="UP000287239"/>
    </source>
</evidence>
<dbReference type="InterPro" id="IPR014957">
    <property type="entry name" value="IDEAL_dom"/>
</dbReference>
<evidence type="ECO:0000259" key="1">
    <source>
        <dbReference type="SMART" id="SM00914"/>
    </source>
</evidence>